<dbReference type="InterPro" id="IPR002539">
    <property type="entry name" value="MaoC-like_dom"/>
</dbReference>
<dbReference type="STRING" id="1186196.SAMN04489841_3839"/>
<dbReference type="GO" id="GO:0006633">
    <property type="term" value="P:fatty acid biosynthetic process"/>
    <property type="evidence" value="ECO:0007669"/>
    <property type="project" value="TreeGrafter"/>
</dbReference>
<dbReference type="InterPro" id="IPR007029">
    <property type="entry name" value="YHS_dom"/>
</dbReference>
<feature type="domain" description="MaoC-like" evidence="1">
    <location>
        <begin position="84"/>
        <end position="176"/>
    </location>
</feature>
<dbReference type="GO" id="GO:0016491">
    <property type="term" value="F:oxidoreductase activity"/>
    <property type="evidence" value="ECO:0007669"/>
    <property type="project" value="InterPro"/>
</dbReference>
<dbReference type="InterPro" id="IPR050965">
    <property type="entry name" value="UPF0336/Enoyl-CoA_hydratase"/>
</dbReference>
<organism evidence="3 4">
    <name type="scientific">Natrinema salaciae</name>
    <dbReference type="NCBI Taxonomy" id="1186196"/>
    <lineage>
        <taxon>Archaea</taxon>
        <taxon>Methanobacteriati</taxon>
        <taxon>Methanobacteriota</taxon>
        <taxon>Stenosarchaea group</taxon>
        <taxon>Halobacteria</taxon>
        <taxon>Halobacteriales</taxon>
        <taxon>Natrialbaceae</taxon>
        <taxon>Natrinema</taxon>
    </lineage>
</organism>
<dbReference type="Gene3D" id="1.10.620.20">
    <property type="entry name" value="Ribonucleotide Reductase, subunit A"/>
    <property type="match status" value="1"/>
</dbReference>
<keyword evidence="4" id="KW-1185">Reference proteome</keyword>
<dbReference type="InterPro" id="IPR029069">
    <property type="entry name" value="HotDog_dom_sf"/>
</dbReference>
<name>A0A1H9P433_9EURY</name>
<dbReference type="PANTHER" id="PTHR43437">
    <property type="entry name" value="HYDROXYACYL-THIOESTER DEHYDRATASE TYPE 2, MITOCHONDRIAL-RELATED"/>
    <property type="match status" value="1"/>
</dbReference>
<dbReference type="AlphaFoldDB" id="A0A1H9P433"/>
<dbReference type="Pfam" id="PF04945">
    <property type="entry name" value="YHS"/>
    <property type="match status" value="1"/>
</dbReference>
<dbReference type="CDD" id="cd03449">
    <property type="entry name" value="R_hydratase"/>
    <property type="match status" value="1"/>
</dbReference>
<sequence length="209" mass="22832">MEVDPLAASVTAEYDSQLYYFCSDGCREQFEKSPQRFAESAIPAIGQRDGVRSPRLSSGSAGGSFELHVHHDDHVDVGDEVVLTKTISEDDVNRFAVATSDTNALHLNEVFASRTRFENRIVHGTLVAGLISAALASLPGITIYLSQSLEFHGPVFIGESVTASCQIDERVDERRYRLTTRVAKETGETVIDGSATVLIDELPLSTRDE</sequence>
<dbReference type="EMBL" id="FOFD01000005">
    <property type="protein sequence ID" value="SER42353.1"/>
    <property type="molecule type" value="Genomic_DNA"/>
</dbReference>
<accession>A0A1H9P433</accession>
<reference evidence="4" key="1">
    <citation type="submission" date="2016-10" db="EMBL/GenBank/DDBJ databases">
        <authorList>
            <person name="Varghese N."/>
            <person name="Submissions S."/>
        </authorList>
    </citation>
    <scope>NUCLEOTIDE SEQUENCE [LARGE SCALE GENOMIC DNA]</scope>
    <source>
        <strain evidence="4">DSM 25055</strain>
    </source>
</reference>
<feature type="domain" description="YHS" evidence="2">
    <location>
        <begin position="5"/>
        <end position="39"/>
    </location>
</feature>
<dbReference type="GO" id="GO:0019171">
    <property type="term" value="F:(3R)-hydroxyacyl-[acyl-carrier-protein] dehydratase activity"/>
    <property type="evidence" value="ECO:0007669"/>
    <property type="project" value="TreeGrafter"/>
</dbReference>
<evidence type="ECO:0000313" key="3">
    <source>
        <dbReference type="EMBL" id="SER42353.1"/>
    </source>
</evidence>
<evidence type="ECO:0000313" key="4">
    <source>
        <dbReference type="Proteomes" id="UP000199114"/>
    </source>
</evidence>
<dbReference type="InterPro" id="IPR009078">
    <property type="entry name" value="Ferritin-like_SF"/>
</dbReference>
<protein>
    <submittedName>
        <fullName evidence="3">Acyl dehydratase</fullName>
    </submittedName>
</protein>
<evidence type="ECO:0000259" key="2">
    <source>
        <dbReference type="Pfam" id="PF04945"/>
    </source>
</evidence>
<dbReference type="PANTHER" id="PTHR43437:SF3">
    <property type="entry name" value="HYDROXYACYL-THIOESTER DEHYDRATASE TYPE 2, MITOCHONDRIAL"/>
    <property type="match status" value="1"/>
</dbReference>
<evidence type="ECO:0000259" key="1">
    <source>
        <dbReference type="Pfam" id="PF01575"/>
    </source>
</evidence>
<proteinExistence type="predicted"/>
<dbReference type="Gene3D" id="3.10.129.10">
    <property type="entry name" value="Hotdog Thioesterase"/>
    <property type="match status" value="1"/>
</dbReference>
<dbReference type="SUPFAM" id="SSF47240">
    <property type="entry name" value="Ferritin-like"/>
    <property type="match status" value="1"/>
</dbReference>
<dbReference type="SUPFAM" id="SSF54637">
    <property type="entry name" value="Thioesterase/thiol ester dehydrase-isomerase"/>
    <property type="match status" value="1"/>
</dbReference>
<dbReference type="OrthoDB" id="51509at2157"/>
<dbReference type="Proteomes" id="UP000199114">
    <property type="component" value="Unassembled WGS sequence"/>
</dbReference>
<dbReference type="InterPro" id="IPR012348">
    <property type="entry name" value="RNR-like"/>
</dbReference>
<gene>
    <name evidence="3" type="ORF">SAMN04489841_3839</name>
</gene>
<dbReference type="Pfam" id="PF01575">
    <property type="entry name" value="MaoC_dehydratas"/>
    <property type="match status" value="1"/>
</dbReference>